<evidence type="ECO:0000259" key="16">
    <source>
        <dbReference type="PROSITE" id="PS50255"/>
    </source>
</evidence>
<dbReference type="InterPro" id="IPR005066">
    <property type="entry name" value="MoCF_OxRdtse_dimer"/>
</dbReference>
<evidence type="ECO:0000256" key="3">
    <source>
        <dbReference type="ARBA" id="ARBA00004569"/>
    </source>
</evidence>
<evidence type="ECO:0000256" key="15">
    <source>
        <dbReference type="SAM" id="MobiDB-lite"/>
    </source>
</evidence>
<keyword evidence="18" id="KW-1185">Reference proteome</keyword>
<dbReference type="InterPro" id="IPR001199">
    <property type="entry name" value="Cyt_B5-like_heme/steroid-bd"/>
</dbReference>
<feature type="region of interest" description="Disordered" evidence="15">
    <location>
        <begin position="78"/>
        <end position="102"/>
    </location>
</feature>
<feature type="domain" description="Cytochrome b5 heme-binding" evidence="16">
    <location>
        <begin position="102"/>
        <end position="180"/>
    </location>
</feature>
<dbReference type="InterPro" id="IPR000572">
    <property type="entry name" value="OxRdtase_Mopterin-bd_dom"/>
</dbReference>
<dbReference type="SMART" id="SM01117">
    <property type="entry name" value="Cyt-b5"/>
    <property type="match status" value="1"/>
</dbReference>
<evidence type="ECO:0000313" key="18">
    <source>
        <dbReference type="Proteomes" id="UP000008066"/>
    </source>
</evidence>
<dbReference type="PANTHER" id="PTHR19372:SF7">
    <property type="entry name" value="SULFITE OXIDASE, MITOCHONDRIAL"/>
    <property type="match status" value="1"/>
</dbReference>
<comment type="cofactor">
    <cofactor evidence="1">
        <name>Mo-molybdopterin</name>
        <dbReference type="ChEBI" id="CHEBI:71302"/>
    </cofactor>
</comment>
<dbReference type="PROSITE" id="PS50255">
    <property type="entry name" value="CYTOCHROME_B5_2"/>
    <property type="match status" value="1"/>
</dbReference>
<keyword evidence="8" id="KW-0500">Molybdenum</keyword>
<evidence type="ECO:0000256" key="7">
    <source>
        <dbReference type="ARBA" id="ARBA00015499"/>
    </source>
</evidence>
<dbReference type="SUPFAM" id="SSF81296">
    <property type="entry name" value="E set domains"/>
    <property type="match status" value="2"/>
</dbReference>
<dbReference type="EC" id="1.8.3.1" evidence="5"/>
<evidence type="ECO:0000256" key="5">
    <source>
        <dbReference type="ARBA" id="ARBA00012505"/>
    </source>
</evidence>
<comment type="subcellular location">
    <subcellularLocation>
        <location evidence="3">Mitochondrion intermembrane space</location>
    </subcellularLocation>
</comment>
<dbReference type="EMBL" id="GL988040">
    <property type="protein sequence ID" value="EGS22311.1"/>
    <property type="molecule type" value="Genomic_DNA"/>
</dbReference>
<evidence type="ECO:0000256" key="1">
    <source>
        <dbReference type="ARBA" id="ARBA00001924"/>
    </source>
</evidence>
<dbReference type="eggNOG" id="KOG4576">
    <property type="taxonomic scope" value="Eukaryota"/>
</dbReference>
<keyword evidence="9" id="KW-0349">Heme</keyword>
<evidence type="ECO:0000256" key="4">
    <source>
        <dbReference type="ARBA" id="ARBA00004971"/>
    </source>
</evidence>
<keyword evidence="12" id="KW-0408">Iron</keyword>
<keyword evidence="10" id="KW-0479">Metal-binding</keyword>
<dbReference type="PANTHER" id="PTHR19372">
    <property type="entry name" value="SULFITE REDUCTASE"/>
    <property type="match status" value="1"/>
</dbReference>
<dbReference type="FunFam" id="3.10.120.10:FF:000007">
    <property type="entry name" value="Sulfite oxidase, mitochondrial"/>
    <property type="match status" value="1"/>
</dbReference>
<dbReference type="RefSeq" id="XP_006692330.1">
    <property type="nucleotide sequence ID" value="XM_006692267.1"/>
</dbReference>
<feature type="compositionally biased region" description="Polar residues" evidence="15">
    <location>
        <begin position="1"/>
        <end position="12"/>
    </location>
</feature>
<dbReference type="PRINTS" id="PR00407">
    <property type="entry name" value="EUMOPTERIN"/>
</dbReference>
<evidence type="ECO:0000256" key="2">
    <source>
        <dbReference type="ARBA" id="ARBA00001970"/>
    </source>
</evidence>
<dbReference type="GO" id="GO:0006790">
    <property type="term" value="P:sulfur compound metabolic process"/>
    <property type="evidence" value="ECO:0007669"/>
    <property type="project" value="TreeGrafter"/>
</dbReference>
<evidence type="ECO:0000256" key="13">
    <source>
        <dbReference type="ARBA" id="ARBA00023128"/>
    </source>
</evidence>
<comment type="pathway">
    <text evidence="4">Energy metabolism; sulfur metabolism.</text>
</comment>
<dbReference type="OMA" id="EESTSQW"/>
<dbReference type="Pfam" id="PF00173">
    <property type="entry name" value="Cyt-b5"/>
    <property type="match status" value="1"/>
</dbReference>
<dbReference type="AlphaFoldDB" id="G0S2S8"/>
<dbReference type="OrthoDB" id="10051395at2759"/>
<dbReference type="InterPro" id="IPR014756">
    <property type="entry name" value="Ig_E-set"/>
</dbReference>
<organism evidence="18">
    <name type="scientific">Chaetomium thermophilum (strain DSM 1495 / CBS 144.50 / IMI 039719)</name>
    <name type="common">Thermochaetoides thermophila</name>
    <dbReference type="NCBI Taxonomy" id="759272"/>
    <lineage>
        <taxon>Eukaryota</taxon>
        <taxon>Fungi</taxon>
        <taxon>Dikarya</taxon>
        <taxon>Ascomycota</taxon>
        <taxon>Pezizomycotina</taxon>
        <taxon>Sordariomycetes</taxon>
        <taxon>Sordariomycetidae</taxon>
        <taxon>Sordariales</taxon>
        <taxon>Chaetomiaceae</taxon>
        <taxon>Thermochaetoides</taxon>
    </lineage>
</organism>
<dbReference type="Gene3D" id="2.60.40.650">
    <property type="match status" value="1"/>
</dbReference>
<dbReference type="InterPro" id="IPR036400">
    <property type="entry name" value="Cyt_B5-like_heme/steroid_sf"/>
</dbReference>
<dbReference type="eggNOG" id="KOG0535">
    <property type="taxonomic scope" value="Eukaryota"/>
</dbReference>
<evidence type="ECO:0000256" key="6">
    <source>
        <dbReference type="ARBA" id="ARBA00012673"/>
    </source>
</evidence>
<feature type="compositionally biased region" description="Low complexity" evidence="15">
    <location>
        <begin position="30"/>
        <end position="49"/>
    </location>
</feature>
<dbReference type="GO" id="GO:0030151">
    <property type="term" value="F:molybdenum ion binding"/>
    <property type="evidence" value="ECO:0007669"/>
    <property type="project" value="InterPro"/>
</dbReference>
<evidence type="ECO:0000256" key="10">
    <source>
        <dbReference type="ARBA" id="ARBA00022723"/>
    </source>
</evidence>
<dbReference type="Gene3D" id="3.90.420.10">
    <property type="entry name" value="Oxidoreductase, molybdopterin-binding domain"/>
    <property type="match status" value="1"/>
</dbReference>
<proteinExistence type="predicted"/>
<evidence type="ECO:0000313" key="17">
    <source>
        <dbReference type="EMBL" id="EGS22311.1"/>
    </source>
</evidence>
<protein>
    <recommendedName>
        <fullName evidence="7">Nitrate reductase [NADPH]</fullName>
        <ecNumber evidence="6">1.7.1.3</ecNumber>
        <ecNumber evidence="5">1.8.3.1</ecNumber>
    </recommendedName>
</protein>
<keyword evidence="11" id="KW-0560">Oxidoreductase</keyword>
<sequence length="682" mass="74842">MATRVRTASGTLKSALHHTHPRPTLRAFGRSSVRPTSSSSSTSKPRQPTKVARSAPIGLLVGGSVLASAIAITQLTGSDDSHHHIEEQSQNAPIKDDRDPSLPRYRLSTIRQHDAHSPEPWVTSSDKVYNITSWVSAHPGGDIILRAAGKSIDPYWEIFSIHKQPHVREILDQYLIGYIDVADLGPDGRPKMEEVEDPFEGDPKRDERLVTLTAKPRNAETPTGEVAREFITERGVFYVRNHMWVPQVDERTADDTHVLTVELPDGEERRYTLRELKTKFPSHRVTAVLQCSGNRRSDMTRQVGHTNGLQWGVGAISNAEWEGVRLADVLADAGLKVASYPSLTQTSPPPSDPQIPDPNTLHIHFHGLEAYSASIPLPKALSPSEDVLLAYGMNGGPLPRDHGFPLRAIVPGTVAARSVKWLSKIRVADEEATSQWQRRDYKCFGPNEGANPDWERAVAIQEMPVTSAVTGVWVGSDVKRVPWMGEKRLLATEEKGEGKKNEGEVALQGYAYSGGGRAIARVDISLDGGNTWDQAELVDDCAGGKCKGSKAWAWTRWRYCGTLPSPPTTRTISSASPSSSAPIQALEDGAEAQNGTEKKIGEKDACTELIVKATDTSYNSQPETHAGIYNVRGNLATAWHRLRVCPKCLQNSTCNSNKNIWSDGAVVYGCGFSREDEKKEER</sequence>
<evidence type="ECO:0000256" key="14">
    <source>
        <dbReference type="ARBA" id="ARBA00049155"/>
    </source>
</evidence>
<evidence type="ECO:0000256" key="12">
    <source>
        <dbReference type="ARBA" id="ARBA00023004"/>
    </source>
</evidence>
<comment type="cofactor">
    <cofactor evidence="2">
        <name>heme b</name>
        <dbReference type="ChEBI" id="CHEBI:60344"/>
    </cofactor>
</comment>
<evidence type="ECO:0000256" key="8">
    <source>
        <dbReference type="ARBA" id="ARBA00022505"/>
    </source>
</evidence>
<dbReference type="Gene3D" id="3.10.120.10">
    <property type="entry name" value="Cytochrome b5-like heme/steroid binding domain"/>
    <property type="match status" value="1"/>
</dbReference>
<accession>G0S2S8</accession>
<dbReference type="Pfam" id="PF03404">
    <property type="entry name" value="Mo-co_dimer"/>
    <property type="match status" value="2"/>
</dbReference>
<comment type="catalytic activity">
    <reaction evidence="14">
        <text>nitrite + NADP(+) + H2O = nitrate + NADPH + H(+)</text>
        <dbReference type="Rhea" id="RHEA:19061"/>
        <dbReference type="ChEBI" id="CHEBI:15377"/>
        <dbReference type="ChEBI" id="CHEBI:15378"/>
        <dbReference type="ChEBI" id="CHEBI:16301"/>
        <dbReference type="ChEBI" id="CHEBI:17632"/>
        <dbReference type="ChEBI" id="CHEBI:57783"/>
        <dbReference type="ChEBI" id="CHEBI:58349"/>
        <dbReference type="EC" id="1.7.1.3"/>
    </reaction>
</comment>
<dbReference type="Pfam" id="PF00174">
    <property type="entry name" value="Oxidored_molyb"/>
    <property type="match status" value="1"/>
</dbReference>
<dbReference type="GeneID" id="18255872"/>
<dbReference type="GO" id="GO:0043546">
    <property type="term" value="F:molybdopterin cofactor binding"/>
    <property type="evidence" value="ECO:0007669"/>
    <property type="project" value="TreeGrafter"/>
</dbReference>
<dbReference type="EC" id="1.7.1.3" evidence="6"/>
<evidence type="ECO:0000256" key="11">
    <source>
        <dbReference type="ARBA" id="ARBA00023002"/>
    </source>
</evidence>
<dbReference type="GO" id="GO:0005758">
    <property type="term" value="C:mitochondrial intermembrane space"/>
    <property type="evidence" value="ECO:0007669"/>
    <property type="project" value="UniProtKB-SubCell"/>
</dbReference>
<dbReference type="Proteomes" id="UP000008066">
    <property type="component" value="Unassembled WGS sequence"/>
</dbReference>
<name>G0S2S8_CHATD</name>
<dbReference type="InterPro" id="IPR036374">
    <property type="entry name" value="OxRdtase_Mopterin-bd_sf"/>
</dbReference>
<dbReference type="FunFam" id="3.90.420.10:FF:000002">
    <property type="entry name" value="sulfite oxidase, mitochondrial"/>
    <property type="match status" value="1"/>
</dbReference>
<dbReference type="GO" id="GO:0020037">
    <property type="term" value="F:heme binding"/>
    <property type="evidence" value="ECO:0007669"/>
    <property type="project" value="TreeGrafter"/>
</dbReference>
<dbReference type="HOGENOM" id="CLU_003827_5_1_1"/>
<dbReference type="GO" id="GO:0008482">
    <property type="term" value="F:sulfite oxidase activity"/>
    <property type="evidence" value="ECO:0007669"/>
    <property type="project" value="UniProtKB-EC"/>
</dbReference>
<dbReference type="GO" id="GO:0050464">
    <property type="term" value="F:nitrate reductase (NADPH) activity"/>
    <property type="evidence" value="ECO:0007669"/>
    <property type="project" value="UniProtKB-EC"/>
</dbReference>
<feature type="region of interest" description="Disordered" evidence="15">
    <location>
        <begin position="1"/>
        <end position="55"/>
    </location>
</feature>
<dbReference type="SUPFAM" id="SSF55856">
    <property type="entry name" value="Cytochrome b5-like heme/steroid binding domain"/>
    <property type="match status" value="1"/>
</dbReference>
<dbReference type="InterPro" id="IPR008335">
    <property type="entry name" value="Mopterin_OxRdtase_euk"/>
</dbReference>
<keyword evidence="13" id="KW-0496">Mitochondrion</keyword>
<evidence type="ECO:0000256" key="9">
    <source>
        <dbReference type="ARBA" id="ARBA00022617"/>
    </source>
</evidence>
<dbReference type="KEGG" id="cthr:CTHT_0018340"/>
<gene>
    <name evidence="17" type="ORF">CTHT_0018340</name>
</gene>
<reference evidence="17 18" key="1">
    <citation type="journal article" date="2011" name="Cell">
        <title>Insight into structure and assembly of the nuclear pore complex by utilizing the genome of a eukaryotic thermophile.</title>
        <authorList>
            <person name="Amlacher S."/>
            <person name="Sarges P."/>
            <person name="Flemming D."/>
            <person name="van Noort V."/>
            <person name="Kunze R."/>
            <person name="Devos D.P."/>
            <person name="Arumugam M."/>
            <person name="Bork P."/>
            <person name="Hurt E."/>
        </authorList>
    </citation>
    <scope>NUCLEOTIDE SEQUENCE [LARGE SCALE GENOMIC DNA]</scope>
    <source>
        <strain evidence="18">DSM 1495 / CBS 144.50 / IMI 039719</strain>
    </source>
</reference>
<dbReference type="STRING" id="759272.G0S2S8"/>
<dbReference type="SUPFAM" id="SSF56524">
    <property type="entry name" value="Oxidoreductase molybdopterin-binding domain"/>
    <property type="match status" value="1"/>
</dbReference>